<evidence type="ECO:0000256" key="4">
    <source>
        <dbReference type="SAM" id="MobiDB-lite"/>
    </source>
</evidence>
<feature type="domain" description="Intradiol ring-cleavage dioxygenases" evidence="5">
    <location>
        <begin position="134"/>
        <end position="162"/>
    </location>
</feature>
<dbReference type="InterPro" id="IPR015889">
    <property type="entry name" value="Intradiol_dOase_core"/>
</dbReference>
<reference evidence="6 7" key="1">
    <citation type="submission" date="2019-03" db="EMBL/GenBank/DDBJ databases">
        <authorList>
            <person name="He R.-H."/>
        </authorList>
    </citation>
    <scope>NUCLEOTIDE SEQUENCE [LARGE SCALE GENOMIC DNA]</scope>
    <source>
        <strain evidence="7">SH 714</strain>
    </source>
</reference>
<keyword evidence="3" id="KW-0560">Oxidoreductase</keyword>
<dbReference type="GO" id="GO:0008199">
    <property type="term" value="F:ferric iron binding"/>
    <property type="evidence" value="ECO:0007669"/>
    <property type="project" value="InterPro"/>
</dbReference>
<evidence type="ECO:0000313" key="7">
    <source>
        <dbReference type="Proteomes" id="UP000297975"/>
    </source>
</evidence>
<accession>A0A4Y8ISY0</accession>
<evidence type="ECO:0000259" key="5">
    <source>
        <dbReference type="PROSITE" id="PS00083"/>
    </source>
</evidence>
<evidence type="ECO:0000313" key="6">
    <source>
        <dbReference type="EMBL" id="TFB22032.1"/>
    </source>
</evidence>
<evidence type="ECO:0000256" key="1">
    <source>
        <dbReference type="ARBA" id="ARBA00007825"/>
    </source>
</evidence>
<dbReference type="Pfam" id="PF00775">
    <property type="entry name" value="Dioxygenase_C"/>
    <property type="match status" value="1"/>
</dbReference>
<feature type="compositionally biased region" description="Acidic residues" evidence="4">
    <location>
        <begin position="15"/>
        <end position="24"/>
    </location>
</feature>
<dbReference type="PANTHER" id="PTHR33711:SF7">
    <property type="entry name" value="INTRADIOL RING-CLEAVAGE DIOXYGENASES DOMAIN-CONTAINING PROTEIN-RELATED"/>
    <property type="match status" value="1"/>
</dbReference>
<dbReference type="SUPFAM" id="SSF49482">
    <property type="entry name" value="Aromatic compound dioxygenase"/>
    <property type="match status" value="1"/>
</dbReference>
<dbReference type="AlphaFoldDB" id="A0A4Y8ISY0"/>
<dbReference type="PROSITE" id="PS00083">
    <property type="entry name" value="INTRADIOL_DIOXYGENAS"/>
    <property type="match status" value="1"/>
</dbReference>
<dbReference type="InterPro" id="IPR000627">
    <property type="entry name" value="Intradiol_dOase_C"/>
</dbReference>
<evidence type="ECO:0000256" key="2">
    <source>
        <dbReference type="ARBA" id="ARBA00022964"/>
    </source>
</evidence>
<dbReference type="OrthoDB" id="9800887at2"/>
<dbReference type="GO" id="GO:0016702">
    <property type="term" value="F:oxidoreductase activity, acting on single donors with incorporation of molecular oxygen, incorporation of two atoms of oxygen"/>
    <property type="evidence" value="ECO:0007669"/>
    <property type="project" value="InterPro"/>
</dbReference>
<dbReference type="EMBL" id="SOPW01000006">
    <property type="protein sequence ID" value="TFB22032.1"/>
    <property type="molecule type" value="Genomic_DNA"/>
</dbReference>
<dbReference type="PANTHER" id="PTHR33711">
    <property type="entry name" value="DIOXYGENASE, PUTATIVE (AFU_ORTHOLOGUE AFUA_2G02910)-RELATED"/>
    <property type="match status" value="1"/>
</dbReference>
<dbReference type="Proteomes" id="UP000297975">
    <property type="component" value="Unassembled WGS sequence"/>
</dbReference>
<keyword evidence="2 6" id="KW-0223">Dioxygenase</keyword>
<gene>
    <name evidence="6" type="ORF">E3U55_06955</name>
</gene>
<feature type="region of interest" description="Disordered" evidence="4">
    <location>
        <begin position="1"/>
        <end position="26"/>
    </location>
</feature>
<proteinExistence type="inferred from homology"/>
<sequence>MNDSKSNYDDLSKIDDEDIEEEETNLSNTQYEHRVSDTYKLFTTHLKNFLAEANPTREEFMEFVKWADQLGRSGEIPLFMNVFIESSVLKNIYTNHPGTQPSLLGSYYIQGAPILAKPYQLPMRVDEKGEKLKFSGYVRDVNGTPLKNTLVDMWQCDTNGCYSSFNSDAPPYNLRGRFYTDEHGFFEVESVVPVPYQVATDGPTNQFIKKIDHQTYRPAHLHFMLKKKGYETLITQVFFEGDEWLQSDVADGVRPSLITQLNDQGDYKEATLNFVMRDLN</sequence>
<comment type="similarity">
    <text evidence="1">Belongs to the intradiol ring-cleavage dioxygenase family.</text>
</comment>
<organism evidence="6 7">
    <name type="scientific">Filobacillus milosensis</name>
    <dbReference type="NCBI Taxonomy" id="94137"/>
    <lineage>
        <taxon>Bacteria</taxon>
        <taxon>Bacillati</taxon>
        <taxon>Bacillota</taxon>
        <taxon>Bacilli</taxon>
        <taxon>Bacillales</taxon>
        <taxon>Bacillaceae</taxon>
        <taxon>Filobacillus</taxon>
    </lineage>
</organism>
<comment type="caution">
    <text evidence="6">The sequence shown here is derived from an EMBL/GenBank/DDBJ whole genome shotgun (WGS) entry which is preliminary data.</text>
</comment>
<dbReference type="Gene3D" id="2.60.130.10">
    <property type="entry name" value="Aromatic compound dioxygenase"/>
    <property type="match status" value="1"/>
</dbReference>
<evidence type="ECO:0000256" key="3">
    <source>
        <dbReference type="ARBA" id="ARBA00023002"/>
    </source>
</evidence>
<name>A0A4Y8ISY0_9BACI</name>
<protein>
    <submittedName>
        <fullName evidence="6">Catechol 1,2-dioxygenase</fullName>
    </submittedName>
</protein>
<feature type="compositionally biased region" description="Basic and acidic residues" evidence="4">
    <location>
        <begin position="1"/>
        <end position="14"/>
    </location>
</feature>
<dbReference type="InterPro" id="IPR050770">
    <property type="entry name" value="Intradiol_RC_Dioxygenase"/>
</dbReference>
<keyword evidence="7" id="KW-1185">Reference proteome</keyword>